<evidence type="ECO:0008006" key="9">
    <source>
        <dbReference type="Google" id="ProtNLM"/>
    </source>
</evidence>
<dbReference type="PROSITE" id="PS50888">
    <property type="entry name" value="BHLH"/>
    <property type="match status" value="1"/>
</dbReference>
<dbReference type="SUPFAM" id="SSF158457">
    <property type="entry name" value="Orange domain-like"/>
    <property type="match status" value="1"/>
</dbReference>
<feature type="compositionally biased region" description="Basic and acidic residues" evidence="5">
    <location>
        <begin position="549"/>
        <end position="560"/>
    </location>
</feature>
<evidence type="ECO:0000313" key="8">
    <source>
        <dbReference type="EMBL" id="CEK73912.1"/>
    </source>
</evidence>
<dbReference type="InterPro" id="IPR011598">
    <property type="entry name" value="bHLH_dom"/>
</dbReference>
<dbReference type="SUPFAM" id="SSF47459">
    <property type="entry name" value="HLH, helix-loop-helix DNA-binding domain"/>
    <property type="match status" value="1"/>
</dbReference>
<evidence type="ECO:0000256" key="3">
    <source>
        <dbReference type="ARBA" id="ARBA00023163"/>
    </source>
</evidence>
<feature type="domain" description="BHLH" evidence="6">
    <location>
        <begin position="1"/>
        <end position="50"/>
    </location>
</feature>
<evidence type="ECO:0000259" key="7">
    <source>
        <dbReference type="PROSITE" id="PS51054"/>
    </source>
</evidence>
<dbReference type="Gene3D" id="4.10.280.10">
    <property type="entry name" value="Helix-loop-helix DNA-binding domain"/>
    <property type="match status" value="1"/>
</dbReference>
<feature type="compositionally biased region" description="Low complexity" evidence="5">
    <location>
        <begin position="523"/>
        <end position="540"/>
    </location>
</feature>
<dbReference type="Gene3D" id="6.10.250.980">
    <property type="match status" value="1"/>
</dbReference>
<comment type="subcellular location">
    <subcellularLocation>
        <location evidence="1">Nucleus</location>
    </subcellularLocation>
</comment>
<dbReference type="GO" id="GO:0046983">
    <property type="term" value="F:protein dimerization activity"/>
    <property type="evidence" value="ECO:0007669"/>
    <property type="project" value="InterPro"/>
</dbReference>
<dbReference type="GO" id="GO:0003677">
    <property type="term" value="F:DNA binding"/>
    <property type="evidence" value="ECO:0007669"/>
    <property type="project" value="InterPro"/>
</dbReference>
<keyword evidence="2" id="KW-0805">Transcription regulation</keyword>
<dbReference type="SMART" id="SM00353">
    <property type="entry name" value="HLH"/>
    <property type="match status" value="1"/>
</dbReference>
<feature type="region of interest" description="Disordered" evidence="5">
    <location>
        <begin position="109"/>
        <end position="128"/>
    </location>
</feature>
<dbReference type="GO" id="GO:0006355">
    <property type="term" value="P:regulation of DNA-templated transcription"/>
    <property type="evidence" value="ECO:0007669"/>
    <property type="project" value="InterPro"/>
</dbReference>
<evidence type="ECO:0000256" key="2">
    <source>
        <dbReference type="ARBA" id="ARBA00023015"/>
    </source>
</evidence>
<evidence type="ECO:0000256" key="5">
    <source>
        <dbReference type="SAM" id="MobiDB-lite"/>
    </source>
</evidence>
<dbReference type="InterPro" id="IPR003650">
    <property type="entry name" value="Orange_dom"/>
</dbReference>
<reference evidence="8" key="1">
    <citation type="submission" date="2014-12" db="EMBL/GenBank/DDBJ databases">
        <title>Insight into the proteome of Arion vulgaris.</title>
        <authorList>
            <person name="Aradska J."/>
            <person name="Bulat T."/>
            <person name="Smidak R."/>
            <person name="Sarate P."/>
            <person name="Gangsoo J."/>
            <person name="Sialana F."/>
            <person name="Bilban M."/>
            <person name="Lubec G."/>
        </authorList>
    </citation>
    <scope>NUCLEOTIDE SEQUENCE</scope>
    <source>
        <tissue evidence="8">Skin</tissue>
    </source>
</reference>
<accession>A0A0B7A017</accession>
<dbReference type="AlphaFoldDB" id="A0A0B7A017"/>
<keyword evidence="4" id="KW-0539">Nucleus</keyword>
<evidence type="ECO:0000259" key="6">
    <source>
        <dbReference type="PROSITE" id="PS50888"/>
    </source>
</evidence>
<dbReference type="Pfam" id="PF00010">
    <property type="entry name" value="HLH"/>
    <property type="match status" value="1"/>
</dbReference>
<feature type="domain" description="Orange" evidence="7">
    <location>
        <begin position="69"/>
        <end position="102"/>
    </location>
</feature>
<dbReference type="EMBL" id="HACG01027047">
    <property type="protein sequence ID" value="CEK73912.1"/>
    <property type="molecule type" value="Transcribed_RNA"/>
</dbReference>
<evidence type="ECO:0000256" key="1">
    <source>
        <dbReference type="ARBA" id="ARBA00004123"/>
    </source>
</evidence>
<keyword evidence="3" id="KW-0804">Transcription</keyword>
<feature type="compositionally biased region" description="Polar residues" evidence="5">
    <location>
        <begin position="564"/>
        <end position="586"/>
    </location>
</feature>
<dbReference type="InterPro" id="IPR036638">
    <property type="entry name" value="HLH_DNA-bd_sf"/>
</dbReference>
<dbReference type="PROSITE" id="PS51054">
    <property type="entry name" value="ORANGE"/>
    <property type="match status" value="1"/>
</dbReference>
<dbReference type="InterPro" id="IPR050370">
    <property type="entry name" value="HES_HEY"/>
</dbReference>
<organism evidence="8">
    <name type="scientific">Arion vulgaris</name>
    <dbReference type="NCBI Taxonomy" id="1028688"/>
    <lineage>
        <taxon>Eukaryota</taxon>
        <taxon>Metazoa</taxon>
        <taxon>Spiralia</taxon>
        <taxon>Lophotrochozoa</taxon>
        <taxon>Mollusca</taxon>
        <taxon>Gastropoda</taxon>
        <taxon>Heterobranchia</taxon>
        <taxon>Euthyneura</taxon>
        <taxon>Panpulmonata</taxon>
        <taxon>Eupulmonata</taxon>
        <taxon>Stylommatophora</taxon>
        <taxon>Helicina</taxon>
        <taxon>Arionoidea</taxon>
        <taxon>Arionidae</taxon>
        <taxon>Arion</taxon>
    </lineage>
</organism>
<gene>
    <name evidence="8" type="primary">ORF88856</name>
</gene>
<proteinExistence type="predicted"/>
<sequence>MEKRRRARINASLTELKSLLMDAIKKEGARQNKMEKADILEMAVKHLRQIQRQQFTGESSRDTPDINKYHLGFHACVQEVCTYLDSNRDEDLELKTKLLNHLANCMTSTNSQSTASTSSSSPMLTSTSTSLDVPVSIPASYNMPLQSFSPTVVNEVPEVKSSLRLEYGAAESSSVDASKQFSLELAKDTAKSKSNIATSSSDVIKQQGILHAVLTSSTPTVKQQMLPLSPPGSLIDHTPAPNRAQDNHNIINTVGTSQISPVTEINNNSIILPTFLKVGTPTSLTCIQQPNQLQPTHLYQHQLNQAQIQQHCLPQFPDGSNIFTSVNPFQLIPTKTANGDIAFLLSTTNFINSSHIPTFTFPVLTPPTVGNAQILSSPISQQAIQILSCTPEEQNQSISFMSPSMQPLIHPANKNVEIITTSTPNILQQTTPNILQQTTPLNLSSNSNKTTLMTHSNVVTFPTTVTGNADKALSFNKKLSYASKPTSTLDTKPSYPSSINKNITESVNLIQSTRLTNWNINVSSHSTSSTPSRPSESFLSDLMQSNTGSHHEVSSFHKTEPAVCQSQPIPTSNTFMDTDNELQNKQIFRPWKE</sequence>
<feature type="region of interest" description="Disordered" evidence="5">
    <location>
        <begin position="523"/>
        <end position="593"/>
    </location>
</feature>
<protein>
    <recommendedName>
        <fullName evidence="9">BHLH domain-containing protein</fullName>
    </recommendedName>
</protein>
<evidence type="ECO:0000256" key="4">
    <source>
        <dbReference type="ARBA" id="ARBA00023242"/>
    </source>
</evidence>
<dbReference type="GO" id="GO:0005634">
    <property type="term" value="C:nucleus"/>
    <property type="evidence" value="ECO:0007669"/>
    <property type="project" value="UniProtKB-SubCell"/>
</dbReference>
<name>A0A0B7A017_9EUPU</name>
<dbReference type="PANTHER" id="PTHR10985">
    <property type="entry name" value="BASIC HELIX-LOOP-HELIX TRANSCRIPTION FACTOR, HES-RELATED"/>
    <property type="match status" value="1"/>
</dbReference>
<dbReference type="Pfam" id="PF07527">
    <property type="entry name" value="Hairy_orange"/>
    <property type="match status" value="1"/>
</dbReference>